<organism evidence="3 4">
    <name type="scientific">Paeniglutamicibacter terrestris</name>
    <dbReference type="NCBI Taxonomy" id="2723403"/>
    <lineage>
        <taxon>Bacteria</taxon>
        <taxon>Bacillati</taxon>
        <taxon>Actinomycetota</taxon>
        <taxon>Actinomycetes</taxon>
        <taxon>Micrococcales</taxon>
        <taxon>Micrococcaceae</taxon>
        <taxon>Paeniglutamicibacter</taxon>
    </lineage>
</organism>
<dbReference type="RefSeq" id="WP_168150612.1">
    <property type="nucleotide sequence ID" value="NZ_JAAWVT010000001.1"/>
</dbReference>
<dbReference type="InterPro" id="IPR011051">
    <property type="entry name" value="RmlC_Cupin_sf"/>
</dbReference>
<protein>
    <submittedName>
        <fullName evidence="3">Helix-turn-helix domain-containing protein</fullName>
    </submittedName>
</protein>
<dbReference type="Pfam" id="PF07883">
    <property type="entry name" value="Cupin_2"/>
    <property type="match status" value="1"/>
</dbReference>
<dbReference type="PROSITE" id="PS50943">
    <property type="entry name" value="HTH_CROC1"/>
    <property type="match status" value="1"/>
</dbReference>
<dbReference type="InterPro" id="IPR013096">
    <property type="entry name" value="Cupin_2"/>
</dbReference>
<dbReference type="InterPro" id="IPR001387">
    <property type="entry name" value="Cro/C1-type_HTH"/>
</dbReference>
<feature type="domain" description="HTH cro/C1-type" evidence="2">
    <location>
        <begin position="16"/>
        <end position="70"/>
    </location>
</feature>
<keyword evidence="1" id="KW-0238">DNA-binding</keyword>
<dbReference type="InterPro" id="IPR010982">
    <property type="entry name" value="Lambda_DNA-bd_dom_sf"/>
</dbReference>
<comment type="caution">
    <text evidence="3">The sequence shown here is derived from an EMBL/GenBank/DDBJ whole genome shotgun (WGS) entry which is preliminary data.</text>
</comment>
<dbReference type="CDD" id="cd02209">
    <property type="entry name" value="cupin_XRE_C"/>
    <property type="match status" value="1"/>
</dbReference>
<gene>
    <name evidence="3" type="ORF">HED64_03085</name>
</gene>
<dbReference type="PANTHER" id="PTHR46797:SF1">
    <property type="entry name" value="METHYLPHOSPHONATE SYNTHASE"/>
    <property type="match status" value="1"/>
</dbReference>
<dbReference type="SUPFAM" id="SSF51182">
    <property type="entry name" value="RmlC-like cupins"/>
    <property type="match status" value="1"/>
</dbReference>
<dbReference type="Gene3D" id="2.60.120.10">
    <property type="entry name" value="Jelly Rolls"/>
    <property type="match status" value="1"/>
</dbReference>
<evidence type="ECO:0000256" key="1">
    <source>
        <dbReference type="ARBA" id="ARBA00023125"/>
    </source>
</evidence>
<sequence>MDVNTSKLAVTIGGRIRRERLARQWTLDRLAEAAGVSRRQVINVEQGEANPSIGTLLGLSDALGIGLPALVEPPSSQAVKITLAGEAATLWSGESGGHGRLLAGTQPPDVVELWDWRMFPGESHQSKAHQGGTHELLHVRSGTLTLTVAFESFELSQGDAISFTGDMPHSYANHGNEPTQFSLTVYEPQVGAAHGRKDTHE</sequence>
<dbReference type="SMART" id="SM00530">
    <property type="entry name" value="HTH_XRE"/>
    <property type="match status" value="1"/>
</dbReference>
<reference evidence="3 4" key="1">
    <citation type="submission" date="2020-04" db="EMBL/GenBank/DDBJ databases">
        <title>Paeniglutamicibacter sp. ANT13_2, a novel actinomycete isolated from sediment in Antarctica.</title>
        <authorList>
            <person name="Sakdapetsiri C."/>
            <person name="Pinyakong O."/>
        </authorList>
    </citation>
    <scope>NUCLEOTIDE SEQUENCE [LARGE SCALE GENOMIC DNA]</scope>
    <source>
        <strain evidence="3 4">ANT13_2</strain>
    </source>
</reference>
<dbReference type="EMBL" id="JAAWVT010000001">
    <property type="protein sequence ID" value="NKG19694.1"/>
    <property type="molecule type" value="Genomic_DNA"/>
</dbReference>
<dbReference type="Gene3D" id="1.10.260.40">
    <property type="entry name" value="lambda repressor-like DNA-binding domains"/>
    <property type="match status" value="1"/>
</dbReference>
<dbReference type="Pfam" id="PF01381">
    <property type="entry name" value="HTH_3"/>
    <property type="match status" value="1"/>
</dbReference>
<dbReference type="SUPFAM" id="SSF47413">
    <property type="entry name" value="lambda repressor-like DNA-binding domains"/>
    <property type="match status" value="1"/>
</dbReference>
<dbReference type="PANTHER" id="PTHR46797">
    <property type="entry name" value="HTH-TYPE TRANSCRIPTIONAL REGULATOR"/>
    <property type="match status" value="1"/>
</dbReference>
<evidence type="ECO:0000259" key="2">
    <source>
        <dbReference type="PROSITE" id="PS50943"/>
    </source>
</evidence>
<dbReference type="InterPro" id="IPR014710">
    <property type="entry name" value="RmlC-like_jellyroll"/>
</dbReference>
<dbReference type="InterPro" id="IPR050807">
    <property type="entry name" value="TransReg_Diox_bact_type"/>
</dbReference>
<dbReference type="CDD" id="cd00093">
    <property type="entry name" value="HTH_XRE"/>
    <property type="match status" value="1"/>
</dbReference>
<evidence type="ECO:0000313" key="4">
    <source>
        <dbReference type="Proteomes" id="UP000746595"/>
    </source>
</evidence>
<accession>A0ABX1G0F5</accession>
<evidence type="ECO:0000313" key="3">
    <source>
        <dbReference type="EMBL" id="NKG19694.1"/>
    </source>
</evidence>
<name>A0ABX1G0F5_9MICC</name>
<keyword evidence="4" id="KW-1185">Reference proteome</keyword>
<dbReference type="Proteomes" id="UP000746595">
    <property type="component" value="Unassembled WGS sequence"/>
</dbReference>
<proteinExistence type="predicted"/>